<dbReference type="OrthoDB" id="1112802at2"/>
<gene>
    <name evidence="1" type="ORF">EDC17_102449</name>
</gene>
<dbReference type="Proteomes" id="UP000295197">
    <property type="component" value="Unassembled WGS sequence"/>
</dbReference>
<organism evidence="1 2">
    <name type="scientific">Sphingobacterium alimentarium</name>
    <dbReference type="NCBI Taxonomy" id="797292"/>
    <lineage>
        <taxon>Bacteria</taxon>
        <taxon>Pseudomonadati</taxon>
        <taxon>Bacteroidota</taxon>
        <taxon>Sphingobacteriia</taxon>
        <taxon>Sphingobacteriales</taxon>
        <taxon>Sphingobacteriaceae</taxon>
        <taxon>Sphingobacterium</taxon>
    </lineage>
</organism>
<reference evidence="1 2" key="1">
    <citation type="submission" date="2019-03" db="EMBL/GenBank/DDBJ databases">
        <title>Genomic Encyclopedia of Type Strains, Phase IV (KMG-IV): sequencing the most valuable type-strain genomes for metagenomic binning, comparative biology and taxonomic classification.</title>
        <authorList>
            <person name="Goeker M."/>
        </authorList>
    </citation>
    <scope>NUCLEOTIDE SEQUENCE [LARGE SCALE GENOMIC DNA]</scope>
    <source>
        <strain evidence="1 2">DSM 22362</strain>
    </source>
</reference>
<dbReference type="RefSeq" id="WP_132777920.1">
    <property type="nucleotide sequence ID" value="NZ_SMBZ01000024.1"/>
</dbReference>
<name>A0A4V2VU65_9SPHI</name>
<dbReference type="Gene3D" id="2.70.70.10">
    <property type="entry name" value="Glucose Permease (Domain IIA)"/>
    <property type="match status" value="1"/>
</dbReference>
<keyword evidence="2" id="KW-1185">Reference proteome</keyword>
<accession>A0A4V2VU65</accession>
<sequence length="308" mass="34791">MRNIIYLVNLLLVVVTHSLIAQEAKMEVKAERNSDNSVTLNFTKNDPGTMTVQTNFKSLENSSLNGASFQAKGYAGQLMTLRPTNKDQRISYSYSYRYIRGKLKPKVAFEFIYGFPHHEGTEARVSEASYLKAKYFGNTEPEDWKSYYIHTKDEAAVLSIRKGLVVEVIDGNEDFTEGITFKSNNNKIIIEHEDGTLSTYGALKNGSIKVKVGDVVFPKVELALNSNRGNNQYSFALSIMYLKAADLFMNEGKNISNDKSLYGFVTPIFSVSLGQQVLDNSKIYQAAWSEDLIVKEMNKKELKQYKND</sequence>
<evidence type="ECO:0000313" key="1">
    <source>
        <dbReference type="EMBL" id="TCV12281.1"/>
    </source>
</evidence>
<dbReference type="EMBL" id="SMBZ01000024">
    <property type="protein sequence ID" value="TCV12281.1"/>
    <property type="molecule type" value="Genomic_DNA"/>
</dbReference>
<evidence type="ECO:0000313" key="2">
    <source>
        <dbReference type="Proteomes" id="UP000295197"/>
    </source>
</evidence>
<protein>
    <recommendedName>
        <fullName evidence="3">Peptidase M23-like protein</fullName>
    </recommendedName>
</protein>
<dbReference type="InterPro" id="IPR011055">
    <property type="entry name" value="Dup_hybrid_motif"/>
</dbReference>
<evidence type="ECO:0008006" key="3">
    <source>
        <dbReference type="Google" id="ProtNLM"/>
    </source>
</evidence>
<proteinExistence type="predicted"/>
<comment type="caution">
    <text evidence="1">The sequence shown here is derived from an EMBL/GenBank/DDBJ whole genome shotgun (WGS) entry which is preliminary data.</text>
</comment>
<dbReference type="AlphaFoldDB" id="A0A4V2VU65"/>